<dbReference type="SUPFAM" id="SSF90123">
    <property type="entry name" value="ABC transporter transmembrane region"/>
    <property type="match status" value="1"/>
</dbReference>
<dbReference type="GO" id="GO:0140359">
    <property type="term" value="F:ABC-type transporter activity"/>
    <property type="evidence" value="ECO:0007669"/>
    <property type="project" value="InterPro"/>
</dbReference>
<dbReference type="SMART" id="SM00382">
    <property type="entry name" value="AAA"/>
    <property type="match status" value="1"/>
</dbReference>
<dbReference type="GO" id="GO:0005524">
    <property type="term" value="F:ATP binding"/>
    <property type="evidence" value="ECO:0007669"/>
    <property type="project" value="UniProtKB-KW"/>
</dbReference>
<keyword evidence="2 7" id="KW-0812">Transmembrane</keyword>
<dbReference type="Proteomes" id="UP000199377">
    <property type="component" value="Unassembled WGS sequence"/>
</dbReference>
<comment type="subcellular location">
    <subcellularLocation>
        <location evidence="1">Cell membrane</location>
        <topology evidence="1">Multi-pass membrane protein</topology>
    </subcellularLocation>
</comment>
<evidence type="ECO:0000259" key="9">
    <source>
        <dbReference type="PROSITE" id="PS50929"/>
    </source>
</evidence>
<organism evidence="10 11">
    <name type="scientific">Albimonas pacifica</name>
    <dbReference type="NCBI Taxonomy" id="1114924"/>
    <lineage>
        <taxon>Bacteria</taxon>
        <taxon>Pseudomonadati</taxon>
        <taxon>Pseudomonadota</taxon>
        <taxon>Alphaproteobacteria</taxon>
        <taxon>Rhodobacterales</taxon>
        <taxon>Paracoccaceae</taxon>
        <taxon>Albimonas</taxon>
    </lineage>
</organism>
<dbReference type="GO" id="GO:0034040">
    <property type="term" value="F:ATPase-coupled lipid transmembrane transporter activity"/>
    <property type="evidence" value="ECO:0007669"/>
    <property type="project" value="TreeGrafter"/>
</dbReference>
<dbReference type="GO" id="GO:0005886">
    <property type="term" value="C:plasma membrane"/>
    <property type="evidence" value="ECO:0007669"/>
    <property type="project" value="UniProtKB-SubCell"/>
</dbReference>
<dbReference type="STRING" id="1114924.SAMN05216258_105383"/>
<gene>
    <name evidence="10" type="ORF">SAMN05216258_105383</name>
</gene>
<keyword evidence="6 7" id="KW-0472">Membrane</keyword>
<feature type="domain" description="ABC transporter" evidence="8">
    <location>
        <begin position="351"/>
        <end position="559"/>
    </location>
</feature>
<evidence type="ECO:0000256" key="5">
    <source>
        <dbReference type="ARBA" id="ARBA00022989"/>
    </source>
</evidence>
<feature type="transmembrane region" description="Helical" evidence="7">
    <location>
        <begin position="18"/>
        <end position="36"/>
    </location>
</feature>
<feature type="transmembrane region" description="Helical" evidence="7">
    <location>
        <begin position="280"/>
        <end position="300"/>
    </location>
</feature>
<dbReference type="InterPro" id="IPR036640">
    <property type="entry name" value="ABC1_TM_sf"/>
</dbReference>
<keyword evidence="11" id="KW-1185">Reference proteome</keyword>
<dbReference type="SUPFAM" id="SSF52540">
    <property type="entry name" value="P-loop containing nucleoside triphosphate hydrolases"/>
    <property type="match status" value="1"/>
</dbReference>
<dbReference type="AlphaFoldDB" id="A0A1I3GXA6"/>
<evidence type="ECO:0000256" key="3">
    <source>
        <dbReference type="ARBA" id="ARBA00022741"/>
    </source>
</evidence>
<protein>
    <submittedName>
        <fullName evidence="10">ATP-binding cassette, subfamily C, CydC</fullName>
    </submittedName>
</protein>
<dbReference type="PANTHER" id="PTHR24221">
    <property type="entry name" value="ATP-BINDING CASSETTE SUB-FAMILY B"/>
    <property type="match status" value="1"/>
</dbReference>
<dbReference type="InterPro" id="IPR039421">
    <property type="entry name" value="Type_1_exporter"/>
</dbReference>
<dbReference type="PROSITE" id="PS50929">
    <property type="entry name" value="ABC_TM1F"/>
    <property type="match status" value="1"/>
</dbReference>
<evidence type="ECO:0000256" key="4">
    <source>
        <dbReference type="ARBA" id="ARBA00022840"/>
    </source>
</evidence>
<evidence type="ECO:0000256" key="2">
    <source>
        <dbReference type="ARBA" id="ARBA00022692"/>
    </source>
</evidence>
<feature type="transmembrane region" description="Helical" evidence="7">
    <location>
        <begin position="42"/>
        <end position="62"/>
    </location>
</feature>
<proteinExistence type="predicted"/>
<feature type="domain" description="ABC transmembrane type-1" evidence="9">
    <location>
        <begin position="20"/>
        <end position="309"/>
    </location>
</feature>
<evidence type="ECO:0000256" key="6">
    <source>
        <dbReference type="ARBA" id="ARBA00023136"/>
    </source>
</evidence>
<dbReference type="GO" id="GO:0016887">
    <property type="term" value="F:ATP hydrolysis activity"/>
    <property type="evidence" value="ECO:0007669"/>
    <property type="project" value="InterPro"/>
</dbReference>
<dbReference type="PROSITE" id="PS50893">
    <property type="entry name" value="ABC_TRANSPORTER_2"/>
    <property type="match status" value="1"/>
</dbReference>
<evidence type="ECO:0000313" key="10">
    <source>
        <dbReference type="EMBL" id="SFI27957.1"/>
    </source>
</evidence>
<dbReference type="GO" id="GO:0045454">
    <property type="term" value="P:cell redox homeostasis"/>
    <property type="evidence" value="ECO:0007669"/>
    <property type="project" value="InterPro"/>
</dbReference>
<evidence type="ECO:0000256" key="7">
    <source>
        <dbReference type="SAM" id="Phobius"/>
    </source>
</evidence>
<evidence type="ECO:0000259" key="8">
    <source>
        <dbReference type="PROSITE" id="PS50893"/>
    </source>
</evidence>
<dbReference type="Gene3D" id="3.40.50.300">
    <property type="entry name" value="P-loop containing nucleotide triphosphate hydrolases"/>
    <property type="match status" value="1"/>
</dbReference>
<dbReference type="OrthoDB" id="5288404at2"/>
<name>A0A1I3GXA6_9RHOB</name>
<dbReference type="PROSITE" id="PS00211">
    <property type="entry name" value="ABC_TRANSPORTER_1"/>
    <property type="match status" value="1"/>
</dbReference>
<feature type="transmembrane region" description="Helical" evidence="7">
    <location>
        <begin position="254"/>
        <end position="274"/>
    </location>
</feature>
<dbReference type="InterPro" id="IPR003593">
    <property type="entry name" value="AAA+_ATPase"/>
</dbReference>
<dbReference type="NCBIfam" id="TIGR02868">
    <property type="entry name" value="CydC"/>
    <property type="match status" value="1"/>
</dbReference>
<dbReference type="Gene3D" id="1.20.1560.10">
    <property type="entry name" value="ABC transporter type 1, transmembrane domain"/>
    <property type="match status" value="1"/>
</dbReference>
<dbReference type="InterPro" id="IPR003439">
    <property type="entry name" value="ABC_transporter-like_ATP-bd"/>
</dbReference>
<dbReference type="EMBL" id="FOQH01000005">
    <property type="protein sequence ID" value="SFI27957.1"/>
    <property type="molecule type" value="Genomic_DNA"/>
</dbReference>
<dbReference type="GO" id="GO:0034775">
    <property type="term" value="P:glutathione transmembrane transport"/>
    <property type="evidence" value="ECO:0007669"/>
    <property type="project" value="InterPro"/>
</dbReference>
<keyword evidence="3" id="KW-0547">Nucleotide-binding</keyword>
<dbReference type="InterPro" id="IPR017871">
    <property type="entry name" value="ABC_transporter-like_CS"/>
</dbReference>
<sequence>MRPLLHALRLLWRAERRALLVGLALSVCVLGMGAALLGLSGWFVTAAGAAGLAGAGIAFDVFRPGAGVRFFALGRTAARYGERLATHDATLRALSRLRIDLMRRQAAAPWEALMRLRGEAALTRITADVDALDGLYLRLALPLAAGALTLAGAFALLAWLVDLRVAALVCGGLALGGGLILRRAGRAAFAPSAAAEAGAQALRQGMIDLSRARRDLVVFGGMEAARVAAAAHDRASREALRAVDRVERRAGLRLTILAAALAAATLAAGGALAAQGAISPAVAALAVFAALALAETLGPLRRGAVELGRMRDAAARVMAAPEAPAETTAAAPAAPTAAAPAVPGDGAPASLRVEAVSLRRPGAARPALSDVSLTVAPGETVALVGPSGVGKSTLLALAAGVLAPDAGQVLWRGRPVGPIPEAELRAEIAFLPQRSALVAGTILENLALARDGLSEAEAWAALDAAALRATVEARGGLQSRLGEGGAGLSGGESRRLALARTLLRRPALLLLDEPTEGLDAPTARRVLAGLRAWLPEAAILLASHRGAEREAADRLHSLG</sequence>
<evidence type="ECO:0000256" key="1">
    <source>
        <dbReference type="ARBA" id="ARBA00004651"/>
    </source>
</evidence>
<dbReference type="Pfam" id="PF00005">
    <property type="entry name" value="ABC_tran"/>
    <property type="match status" value="1"/>
</dbReference>
<evidence type="ECO:0000313" key="11">
    <source>
        <dbReference type="Proteomes" id="UP000199377"/>
    </source>
</evidence>
<dbReference type="InterPro" id="IPR027417">
    <property type="entry name" value="P-loop_NTPase"/>
</dbReference>
<feature type="transmembrane region" description="Helical" evidence="7">
    <location>
        <begin position="139"/>
        <end position="159"/>
    </location>
</feature>
<dbReference type="RefSeq" id="WP_092860196.1">
    <property type="nucleotide sequence ID" value="NZ_FOQH01000005.1"/>
</dbReference>
<accession>A0A1I3GXA6</accession>
<dbReference type="InterPro" id="IPR011527">
    <property type="entry name" value="ABC1_TM_dom"/>
</dbReference>
<feature type="transmembrane region" description="Helical" evidence="7">
    <location>
        <begin position="165"/>
        <end position="181"/>
    </location>
</feature>
<dbReference type="PANTHER" id="PTHR24221:SF654">
    <property type="entry name" value="ATP-BINDING CASSETTE SUB-FAMILY B MEMBER 6"/>
    <property type="match status" value="1"/>
</dbReference>
<dbReference type="InterPro" id="IPR014223">
    <property type="entry name" value="ABC_CydC/D"/>
</dbReference>
<keyword evidence="5 7" id="KW-1133">Transmembrane helix</keyword>
<reference evidence="10 11" key="1">
    <citation type="submission" date="2016-10" db="EMBL/GenBank/DDBJ databases">
        <authorList>
            <person name="de Groot N.N."/>
        </authorList>
    </citation>
    <scope>NUCLEOTIDE SEQUENCE [LARGE SCALE GENOMIC DNA]</scope>
    <source>
        <strain evidence="10 11">CGMCC 1.11030</strain>
    </source>
</reference>
<keyword evidence="4 10" id="KW-0067">ATP-binding</keyword>